<gene>
    <name evidence="6" type="ORF">AFM11_04955</name>
</gene>
<organism evidence="6 7">
    <name type="scientific">Mycolicibacterium wolinskyi</name>
    <dbReference type="NCBI Taxonomy" id="59750"/>
    <lineage>
        <taxon>Bacteria</taxon>
        <taxon>Bacillati</taxon>
        <taxon>Actinomycetota</taxon>
        <taxon>Actinomycetes</taxon>
        <taxon>Mycobacteriales</taxon>
        <taxon>Mycobacteriaceae</taxon>
        <taxon>Mycolicibacterium</taxon>
    </lineage>
</organism>
<dbReference type="PROSITE" id="PS51257">
    <property type="entry name" value="PROKAR_LIPOPROTEIN"/>
    <property type="match status" value="1"/>
</dbReference>
<dbReference type="Pfam" id="PF03480">
    <property type="entry name" value="DctP"/>
    <property type="match status" value="1"/>
</dbReference>
<dbReference type="RefSeq" id="WP_067844688.1">
    <property type="nucleotide sequence ID" value="NZ_LGTW01000002.1"/>
</dbReference>
<dbReference type="GO" id="GO:0055085">
    <property type="term" value="P:transmembrane transport"/>
    <property type="evidence" value="ECO:0007669"/>
    <property type="project" value="InterPro"/>
</dbReference>
<sequence length="334" mass="36529">MTARLATSLKTLTAVLALCALISAVTGCSGGRHDTIQLRLGHVNSATDPWQTSAQEFADLVNQNSGGSVEVKVYPGAQLGGDRDMVEGMQIGSVDFTLVAGVLSSVEPAMTMLEIPYMFTSQQALNRALAGPGGQQLSEDLLEKGIRNLAWLDRGPRELTANREIITPAQLDGAKIRVPEIPASIDAWRAMGANPTPMAFSEVYGALQQGVIDGQENPYAIIASSNLFEVQRYVMQTDHVYGYVMLAMSERAWNRLSPDQQKVVTEAAETVRSHHNERTAADEQKYQDSLRENGMAFVEVDKDAFRQAVRPVHQHYAQEFGQQLYDDLVASNDS</sequence>
<reference evidence="6 7" key="1">
    <citation type="submission" date="2015-07" db="EMBL/GenBank/DDBJ databases">
        <title>A draft genome sequence of Mycobacterium wolinskyi.</title>
        <authorList>
            <person name="de Man T.J."/>
            <person name="Perry K.A."/>
            <person name="Coulliette A.D."/>
            <person name="Jensen B."/>
            <person name="Toney N.C."/>
            <person name="Limbago B.M."/>
            <person name="Noble-Wang J."/>
        </authorList>
    </citation>
    <scope>NUCLEOTIDE SEQUENCE [LARGE SCALE GENOMIC DNA]</scope>
    <source>
        <strain evidence="6 7">CDC_01</strain>
    </source>
</reference>
<dbReference type="GO" id="GO:0030288">
    <property type="term" value="C:outer membrane-bounded periplasmic space"/>
    <property type="evidence" value="ECO:0007669"/>
    <property type="project" value="InterPro"/>
</dbReference>
<accession>A0A132PTC4</accession>
<dbReference type="PATRIC" id="fig|59750.3.peg.2872"/>
<dbReference type="PIRSF" id="PIRSF006470">
    <property type="entry name" value="DctB"/>
    <property type="match status" value="1"/>
</dbReference>
<dbReference type="PANTHER" id="PTHR33376:SF4">
    <property type="entry name" value="SIALIC ACID-BINDING PERIPLASMIC PROTEIN SIAP"/>
    <property type="match status" value="1"/>
</dbReference>
<dbReference type="NCBIfam" id="TIGR00787">
    <property type="entry name" value="dctP"/>
    <property type="match status" value="1"/>
</dbReference>
<keyword evidence="4 5" id="KW-0732">Signal</keyword>
<evidence type="ECO:0000256" key="3">
    <source>
        <dbReference type="ARBA" id="ARBA00022448"/>
    </source>
</evidence>
<evidence type="ECO:0008006" key="8">
    <source>
        <dbReference type="Google" id="ProtNLM"/>
    </source>
</evidence>
<dbReference type="NCBIfam" id="NF037995">
    <property type="entry name" value="TRAP_S1"/>
    <property type="match status" value="1"/>
</dbReference>
<comment type="similarity">
    <text evidence="2">Belongs to the bacterial solute-binding protein 7 family.</text>
</comment>
<feature type="chain" id="PRO_5039163445" description="C4-dicarboxylate ABC transporter substrate-binding protein" evidence="5">
    <location>
        <begin position="28"/>
        <end position="334"/>
    </location>
</feature>
<dbReference type="AlphaFoldDB" id="A0A132PTC4"/>
<proteinExistence type="inferred from homology"/>
<comment type="caution">
    <text evidence="6">The sequence shown here is derived from an EMBL/GenBank/DDBJ whole genome shotgun (WGS) entry which is preliminary data.</text>
</comment>
<keyword evidence="7" id="KW-1185">Reference proteome</keyword>
<dbReference type="InterPro" id="IPR038404">
    <property type="entry name" value="TRAP_DctP_sf"/>
</dbReference>
<feature type="signal peptide" evidence="5">
    <location>
        <begin position="1"/>
        <end position="27"/>
    </location>
</feature>
<dbReference type="PANTHER" id="PTHR33376">
    <property type="match status" value="1"/>
</dbReference>
<dbReference type="CDD" id="cd13603">
    <property type="entry name" value="PBP2_TRAP_Siap_TeaA_like"/>
    <property type="match status" value="1"/>
</dbReference>
<dbReference type="Gene3D" id="3.40.190.170">
    <property type="entry name" value="Bacterial extracellular solute-binding protein, family 7"/>
    <property type="match status" value="1"/>
</dbReference>
<protein>
    <recommendedName>
        <fullName evidence="8">C4-dicarboxylate ABC transporter substrate-binding protein</fullName>
    </recommendedName>
</protein>
<evidence type="ECO:0000256" key="1">
    <source>
        <dbReference type="ARBA" id="ARBA00004196"/>
    </source>
</evidence>
<dbReference type="EMBL" id="LGTW01000002">
    <property type="protein sequence ID" value="KWX25586.1"/>
    <property type="molecule type" value="Genomic_DNA"/>
</dbReference>
<name>A0A132PTC4_9MYCO</name>
<evidence type="ECO:0000313" key="6">
    <source>
        <dbReference type="EMBL" id="KWX25586.1"/>
    </source>
</evidence>
<evidence type="ECO:0000313" key="7">
    <source>
        <dbReference type="Proteomes" id="UP000070612"/>
    </source>
</evidence>
<comment type="subcellular location">
    <subcellularLocation>
        <location evidence="1">Cell envelope</location>
    </subcellularLocation>
</comment>
<evidence type="ECO:0000256" key="4">
    <source>
        <dbReference type="ARBA" id="ARBA00022729"/>
    </source>
</evidence>
<evidence type="ECO:0000256" key="5">
    <source>
        <dbReference type="SAM" id="SignalP"/>
    </source>
</evidence>
<dbReference type="Proteomes" id="UP000070612">
    <property type="component" value="Unassembled WGS sequence"/>
</dbReference>
<dbReference type="InterPro" id="IPR018389">
    <property type="entry name" value="DctP_fam"/>
</dbReference>
<dbReference type="InterPro" id="IPR004682">
    <property type="entry name" value="TRAP_DctP"/>
</dbReference>
<evidence type="ECO:0000256" key="2">
    <source>
        <dbReference type="ARBA" id="ARBA00009023"/>
    </source>
</evidence>
<keyword evidence="3" id="KW-0813">Transport</keyword>